<name>A0ABT6PT61_9PSEU</name>
<dbReference type="PANTHER" id="PTHR44688">
    <property type="entry name" value="DNA-BINDING TRANSCRIPTIONAL ACTIVATOR DEVR_DOSR"/>
    <property type="match status" value="1"/>
</dbReference>
<evidence type="ECO:0000313" key="6">
    <source>
        <dbReference type="Proteomes" id="UP001237595"/>
    </source>
</evidence>
<keyword evidence="3" id="KW-0804">Transcription</keyword>
<dbReference type="PANTHER" id="PTHR44688:SF16">
    <property type="entry name" value="DNA-BINDING TRANSCRIPTIONAL ACTIVATOR DEVR_DOSR"/>
    <property type="match status" value="1"/>
</dbReference>
<dbReference type="SUPFAM" id="SSF52540">
    <property type="entry name" value="P-loop containing nucleoside triphosphate hydrolases"/>
    <property type="match status" value="1"/>
</dbReference>
<sequence>MTLHGRHESLRFLAEAASAAMVGQGALVMVRADPGLGVTSLLEAHLSAMRDSGLRGYRVPVLPPEGRTPLSAGTPEWEEPALVVIDDLHRADDETLLALHDLAEGIYGRPLLIVTGRHRGVAPDRFAGLDRLGIVHDLHPLDEDAVLAMRPDVARAGEAGGNPWLLSRITAGDRATQVSAWAAGLAGADVDLLRCAALLGESASVDELAAVSGTTPSDALTAVARLSARGLVQERSGEVQVRHPVVRTDIATTSAGLRGSVARALAERDAPVARIADHLAHAPMDAWAVRWVAEHAEQLTARSSPKVVRLLESAVAALSPGDPRVPALRAARTEALLWSGSAEQARRAAAEILLAQPDPPVRHRLLAVLGIIANGEFAPGTALSVLEPERRNGKLPARLAALDAYAHLLTGDLEATARAVAEASEAADEPLVEVYLCNIRAIGQCLARDYSAALEQLDRASVLLEVSAYEPAQWLMSRLLRAVVQNLEEDPAVMDTIDQARPVARSIGLGFLPWLHTIAAVAALKFGEWDRALAEVDAGLALPHQHGMAGPLHAVAATILVNRGDLPAGREHAELADQAVPHGVATFYQPLMTVTRALLAGVDGDLGRAVKIVRDVVEGGGGMPTDRSIAPVCVPLVRIAVAGGERDLARRLTERMLEWSHDDSTITYCRSLIADDVDELLAAAQAFADSSAPLAAAQAAQDAAVALAAAGRSDAAKAAYSAAIDKFAAMAAHREIDRTAAHLRAHGVQLGASGPRRRPKHGWDSLTGAEMRVVELVAQGLTNREVAERLVVSVRTVDSHVSRVLRKLGCSSRLELAVKHRERR</sequence>
<dbReference type="PROSITE" id="PS00622">
    <property type="entry name" value="HTH_LUXR_1"/>
    <property type="match status" value="1"/>
</dbReference>
<evidence type="ECO:0000256" key="2">
    <source>
        <dbReference type="ARBA" id="ARBA00023125"/>
    </source>
</evidence>
<keyword evidence="1" id="KW-0805">Transcription regulation</keyword>
<dbReference type="InterPro" id="IPR016032">
    <property type="entry name" value="Sig_transdc_resp-reg_C-effctor"/>
</dbReference>
<accession>A0ABT6PT61</accession>
<dbReference type="EMBL" id="JASAOF010000014">
    <property type="protein sequence ID" value="MDI2031035.1"/>
    <property type="molecule type" value="Genomic_DNA"/>
</dbReference>
<evidence type="ECO:0000256" key="1">
    <source>
        <dbReference type="ARBA" id="ARBA00023015"/>
    </source>
</evidence>
<dbReference type="RefSeq" id="WP_281457316.1">
    <property type="nucleotide sequence ID" value="NZ_JASAOF010000014.1"/>
</dbReference>
<dbReference type="SMART" id="SM00421">
    <property type="entry name" value="HTH_LUXR"/>
    <property type="match status" value="1"/>
</dbReference>
<comment type="caution">
    <text evidence="5">The sequence shown here is derived from an EMBL/GenBank/DDBJ whole genome shotgun (WGS) entry which is preliminary data.</text>
</comment>
<dbReference type="Gene3D" id="1.10.10.10">
    <property type="entry name" value="Winged helix-like DNA-binding domain superfamily/Winged helix DNA-binding domain"/>
    <property type="match status" value="1"/>
</dbReference>
<keyword evidence="2" id="KW-0238">DNA-binding</keyword>
<proteinExistence type="predicted"/>
<dbReference type="InterPro" id="IPR036388">
    <property type="entry name" value="WH-like_DNA-bd_sf"/>
</dbReference>
<gene>
    <name evidence="5" type="ORF">QFW96_20560</name>
</gene>
<evidence type="ECO:0000313" key="5">
    <source>
        <dbReference type="EMBL" id="MDI2031035.1"/>
    </source>
</evidence>
<dbReference type="PROSITE" id="PS50043">
    <property type="entry name" value="HTH_LUXR_2"/>
    <property type="match status" value="1"/>
</dbReference>
<dbReference type="SUPFAM" id="SSF46894">
    <property type="entry name" value="C-terminal effector domain of the bipartite response regulators"/>
    <property type="match status" value="1"/>
</dbReference>
<dbReference type="InterPro" id="IPR027417">
    <property type="entry name" value="P-loop_NTPase"/>
</dbReference>
<dbReference type="Pfam" id="PF00196">
    <property type="entry name" value="GerE"/>
    <property type="match status" value="1"/>
</dbReference>
<evidence type="ECO:0000256" key="3">
    <source>
        <dbReference type="ARBA" id="ARBA00023163"/>
    </source>
</evidence>
<organism evidence="5 6">
    <name type="scientific">Saccharopolyspora ipomoeae</name>
    <dbReference type="NCBI Taxonomy" id="3042027"/>
    <lineage>
        <taxon>Bacteria</taxon>
        <taxon>Bacillati</taxon>
        <taxon>Actinomycetota</taxon>
        <taxon>Actinomycetes</taxon>
        <taxon>Pseudonocardiales</taxon>
        <taxon>Pseudonocardiaceae</taxon>
        <taxon>Saccharopolyspora</taxon>
    </lineage>
</organism>
<reference evidence="5 6" key="1">
    <citation type="submission" date="2023-04" db="EMBL/GenBank/DDBJ databases">
        <title>Draft genome sequence of Saccharopolyspora sp. TS4A08 isolated from sweet potato rhizospheric soil.</title>
        <authorList>
            <person name="Suksaard P."/>
            <person name="Duangmal K."/>
        </authorList>
    </citation>
    <scope>NUCLEOTIDE SEQUENCE [LARGE SCALE GENOMIC DNA]</scope>
    <source>
        <strain evidence="5 6">TS4A08</strain>
    </source>
</reference>
<dbReference type="CDD" id="cd06170">
    <property type="entry name" value="LuxR_C_like"/>
    <property type="match status" value="1"/>
</dbReference>
<protein>
    <submittedName>
        <fullName evidence="5">LuxR C-terminal-related transcriptional regulator</fullName>
    </submittedName>
</protein>
<evidence type="ECO:0000259" key="4">
    <source>
        <dbReference type="PROSITE" id="PS50043"/>
    </source>
</evidence>
<dbReference type="PRINTS" id="PR00038">
    <property type="entry name" value="HTHLUXR"/>
</dbReference>
<dbReference type="InterPro" id="IPR000792">
    <property type="entry name" value="Tscrpt_reg_LuxR_C"/>
</dbReference>
<feature type="domain" description="HTH luxR-type" evidence="4">
    <location>
        <begin position="759"/>
        <end position="824"/>
    </location>
</feature>
<keyword evidence="6" id="KW-1185">Reference proteome</keyword>
<dbReference type="Proteomes" id="UP001237595">
    <property type="component" value="Unassembled WGS sequence"/>
</dbReference>